<dbReference type="RefSeq" id="WP_142707142.1">
    <property type="nucleotide sequence ID" value="NZ_VIRS01000018.1"/>
</dbReference>
<protein>
    <submittedName>
        <fullName evidence="1">Uncharacterized protein</fullName>
    </submittedName>
</protein>
<organism evidence="1 2">
    <name type="scientific">Cryptosporangium phraense</name>
    <dbReference type="NCBI Taxonomy" id="2593070"/>
    <lineage>
        <taxon>Bacteria</taxon>
        <taxon>Bacillati</taxon>
        <taxon>Actinomycetota</taxon>
        <taxon>Actinomycetes</taxon>
        <taxon>Cryptosporangiales</taxon>
        <taxon>Cryptosporangiaceae</taxon>
        <taxon>Cryptosporangium</taxon>
    </lineage>
</organism>
<dbReference type="AlphaFoldDB" id="A0A545AMB1"/>
<sequence length="89" mass="9321">MSSASKLVQVRQQLSALSERSTKLATQLLATKQSFTQTISAVQGTIGGSARKTDLNMVAALQAAEKKLEEAAAALQHASSEGKKFASTL</sequence>
<accession>A0A545AMB1</accession>
<gene>
    <name evidence="1" type="ORF">FL583_24410</name>
</gene>
<dbReference type="Proteomes" id="UP000317982">
    <property type="component" value="Unassembled WGS sequence"/>
</dbReference>
<reference evidence="1 2" key="1">
    <citation type="submission" date="2019-07" db="EMBL/GenBank/DDBJ databases">
        <title>Cryptosporangium phraense sp. nov., isolated from plant litter.</title>
        <authorList>
            <person name="Suriyachadkun C."/>
        </authorList>
    </citation>
    <scope>NUCLEOTIDE SEQUENCE [LARGE SCALE GENOMIC DNA]</scope>
    <source>
        <strain evidence="1 2">A-T 5661</strain>
    </source>
</reference>
<comment type="caution">
    <text evidence="1">The sequence shown here is derived from an EMBL/GenBank/DDBJ whole genome shotgun (WGS) entry which is preliminary data.</text>
</comment>
<evidence type="ECO:0000313" key="2">
    <source>
        <dbReference type="Proteomes" id="UP000317982"/>
    </source>
</evidence>
<name>A0A545AMB1_9ACTN</name>
<dbReference type="InParanoid" id="A0A545AMB1"/>
<dbReference type="OrthoDB" id="5195739at2"/>
<evidence type="ECO:0000313" key="1">
    <source>
        <dbReference type="EMBL" id="TQS42453.1"/>
    </source>
</evidence>
<keyword evidence="2" id="KW-1185">Reference proteome</keyword>
<dbReference type="EMBL" id="VIRS01000018">
    <property type="protein sequence ID" value="TQS42453.1"/>
    <property type="molecule type" value="Genomic_DNA"/>
</dbReference>
<proteinExistence type="predicted"/>